<reference evidence="1 2" key="1">
    <citation type="submission" date="2020-09" db="EMBL/GenBank/DDBJ databases">
        <title>De no assembly of potato wild relative species, Solanum commersonii.</title>
        <authorList>
            <person name="Cho K."/>
        </authorList>
    </citation>
    <scope>NUCLEOTIDE SEQUENCE [LARGE SCALE GENOMIC DNA]</scope>
    <source>
        <strain evidence="1">LZ3.2</strain>
        <tissue evidence="1">Leaf</tissue>
    </source>
</reference>
<sequence>MTNQEANFSMKKAFAAMGNLSEEESEDEELENKSLLAIEQIDEYDFLALVAILESEEEERNICKSQETIQALMARSNSEENS</sequence>
<dbReference type="EMBL" id="JACXVP010000008">
    <property type="protein sequence ID" value="KAG5590234.1"/>
    <property type="molecule type" value="Genomic_DNA"/>
</dbReference>
<organism evidence="1 2">
    <name type="scientific">Solanum commersonii</name>
    <name type="common">Commerson's wild potato</name>
    <name type="synonym">Commerson's nightshade</name>
    <dbReference type="NCBI Taxonomy" id="4109"/>
    <lineage>
        <taxon>Eukaryota</taxon>
        <taxon>Viridiplantae</taxon>
        <taxon>Streptophyta</taxon>
        <taxon>Embryophyta</taxon>
        <taxon>Tracheophyta</taxon>
        <taxon>Spermatophyta</taxon>
        <taxon>Magnoliopsida</taxon>
        <taxon>eudicotyledons</taxon>
        <taxon>Gunneridae</taxon>
        <taxon>Pentapetalae</taxon>
        <taxon>asterids</taxon>
        <taxon>lamiids</taxon>
        <taxon>Solanales</taxon>
        <taxon>Solanaceae</taxon>
        <taxon>Solanoideae</taxon>
        <taxon>Solaneae</taxon>
        <taxon>Solanum</taxon>
    </lineage>
</organism>
<accession>A0A9J5XR17</accession>
<name>A0A9J5XR17_SOLCO</name>
<evidence type="ECO:0000313" key="1">
    <source>
        <dbReference type="EMBL" id="KAG5590234.1"/>
    </source>
</evidence>
<proteinExistence type="predicted"/>
<gene>
    <name evidence="1" type="ORF">H5410_040748</name>
</gene>
<dbReference type="AlphaFoldDB" id="A0A9J5XR17"/>
<keyword evidence="2" id="KW-1185">Reference proteome</keyword>
<dbReference type="Proteomes" id="UP000824120">
    <property type="component" value="Chromosome 8"/>
</dbReference>
<comment type="caution">
    <text evidence="1">The sequence shown here is derived from an EMBL/GenBank/DDBJ whole genome shotgun (WGS) entry which is preliminary data.</text>
</comment>
<evidence type="ECO:0000313" key="2">
    <source>
        <dbReference type="Proteomes" id="UP000824120"/>
    </source>
</evidence>
<protein>
    <submittedName>
        <fullName evidence="1">Uncharacterized protein</fullName>
    </submittedName>
</protein>